<dbReference type="RefSeq" id="WP_211911571.1">
    <property type="nucleotide sequence ID" value="NZ_CP036498.1"/>
</dbReference>
<dbReference type="EMBL" id="CP036498">
    <property type="protein sequence ID" value="QUS38040.1"/>
    <property type="molecule type" value="Genomic_DNA"/>
</dbReference>
<accession>A0ABX8A6Y9</accession>
<gene>
    <name evidence="2" type="ORF">RPMA_03575</name>
</gene>
<keyword evidence="3" id="KW-1185">Reference proteome</keyword>
<sequence length="101" mass="11287">MSRFAENDILMREAMESLDAQGIHFKKPTAFQLKVGLYSFYPGKGTIYLDGAPQARAERGLECFIELVRRASKPSSYSSKPDRSDAPANQGFHIRDAMSGR</sequence>
<organism evidence="2 3">
    <name type="scientific">Tardiphaga alba</name>
    <dbReference type="NCBI Taxonomy" id="340268"/>
    <lineage>
        <taxon>Bacteria</taxon>
        <taxon>Pseudomonadati</taxon>
        <taxon>Pseudomonadota</taxon>
        <taxon>Alphaproteobacteria</taxon>
        <taxon>Hyphomicrobiales</taxon>
        <taxon>Nitrobacteraceae</taxon>
        <taxon>Tardiphaga</taxon>
    </lineage>
</organism>
<protein>
    <submittedName>
        <fullName evidence="2">Uncharacterized protein</fullName>
    </submittedName>
</protein>
<proteinExistence type="predicted"/>
<evidence type="ECO:0000313" key="2">
    <source>
        <dbReference type="EMBL" id="QUS38040.1"/>
    </source>
</evidence>
<reference evidence="2 3" key="1">
    <citation type="submission" date="2019-02" db="EMBL/GenBank/DDBJ databases">
        <title>Emended description of the genus Rhodopseudomonas and description of Rhodopseudomonas albus sp. nov., a non-phototrophic, heavy-metal-tolerant bacterium isolated from garden soil.</title>
        <authorList>
            <person name="Bao Z."/>
            <person name="Cao W.W."/>
            <person name="Sato Y."/>
            <person name="Nishizawa T."/>
            <person name="Zhao J."/>
            <person name="Guo Y."/>
            <person name="Ohta H."/>
        </authorList>
    </citation>
    <scope>NUCLEOTIDE SEQUENCE [LARGE SCALE GENOMIC DNA]</scope>
    <source>
        <strain evidence="2 3">SK50-23</strain>
    </source>
</reference>
<feature type="region of interest" description="Disordered" evidence="1">
    <location>
        <begin position="71"/>
        <end position="101"/>
    </location>
</feature>
<dbReference type="Proteomes" id="UP000682843">
    <property type="component" value="Chromosome"/>
</dbReference>
<evidence type="ECO:0000313" key="3">
    <source>
        <dbReference type="Proteomes" id="UP000682843"/>
    </source>
</evidence>
<evidence type="ECO:0000256" key="1">
    <source>
        <dbReference type="SAM" id="MobiDB-lite"/>
    </source>
</evidence>
<name>A0ABX8A6Y9_9BRAD</name>